<protein>
    <submittedName>
        <fullName evidence="1">Uncharacterized protein</fullName>
    </submittedName>
</protein>
<dbReference type="EMBL" id="CP162602">
    <property type="protein sequence ID" value="XDK26677.1"/>
    <property type="molecule type" value="Genomic_DNA"/>
</dbReference>
<dbReference type="KEGG" id="vih:AB0763_16740"/>
<dbReference type="RefSeq" id="WP_306099589.1">
    <property type="nucleotide sequence ID" value="NZ_CP162602.1"/>
</dbReference>
<name>A0AB39HGZ5_9VIBR</name>
<accession>A0AB39HGZ5</accession>
<reference evidence="1" key="1">
    <citation type="submission" date="2024-07" db="EMBL/GenBank/DDBJ databases">
        <title>Genome Analysis of a Potential Novel Vibrio Species Secreting pH- and Thermo-stable Alginate Lyase and its Application in Producing Alginate Oligosaccharides.</title>
        <authorList>
            <person name="Huang H."/>
            <person name="Bao K."/>
        </authorList>
    </citation>
    <scope>NUCLEOTIDE SEQUENCE</scope>
    <source>
        <strain evidence="1">HB236076</strain>
        <plasmid evidence="1">p-HB236076</plasmid>
    </source>
</reference>
<dbReference type="AlphaFoldDB" id="A0AB39HGZ5"/>
<evidence type="ECO:0000313" key="1">
    <source>
        <dbReference type="EMBL" id="XDK26677.1"/>
    </source>
</evidence>
<geneLocation type="plasmid" evidence="1">
    <name>p-HB236076</name>
</geneLocation>
<proteinExistence type="predicted"/>
<sequence length="73" mass="7679">MATIDDGGVIDAVALTLLGLSETSLKGLDMILSVPLDSAIVLAVASGRPLPRQELILVGLKKPLKHRRPDHTA</sequence>
<keyword evidence="1" id="KW-0614">Plasmid</keyword>
<organism evidence="1">
    <name type="scientific">Vibrio sp. HB236076</name>
    <dbReference type="NCBI Taxonomy" id="3232307"/>
    <lineage>
        <taxon>Bacteria</taxon>
        <taxon>Pseudomonadati</taxon>
        <taxon>Pseudomonadota</taxon>
        <taxon>Gammaproteobacteria</taxon>
        <taxon>Vibrionales</taxon>
        <taxon>Vibrionaceae</taxon>
        <taxon>Vibrio</taxon>
    </lineage>
</organism>
<gene>
    <name evidence="1" type="ORF">AB0763_16740</name>
</gene>